<protein>
    <recommendedName>
        <fullName evidence="4">Transmembrane protein 180</fullName>
    </recommendedName>
</protein>
<comment type="caution">
    <text evidence="2">The sequence shown here is derived from an EMBL/GenBank/DDBJ whole genome shotgun (WGS) entry which is preliminary data.</text>
</comment>
<dbReference type="Pfam" id="PF13347">
    <property type="entry name" value="MFS_2"/>
    <property type="match status" value="1"/>
</dbReference>
<feature type="transmembrane region" description="Helical" evidence="1">
    <location>
        <begin position="280"/>
        <end position="299"/>
    </location>
</feature>
<dbReference type="CDD" id="cd17481">
    <property type="entry name" value="MFS_MFSD13A"/>
    <property type="match status" value="1"/>
</dbReference>
<keyword evidence="1" id="KW-0812">Transmembrane</keyword>
<dbReference type="InterPro" id="IPR040035">
    <property type="entry name" value="TMEM180"/>
</dbReference>
<feature type="transmembrane region" description="Helical" evidence="1">
    <location>
        <begin position="311"/>
        <end position="334"/>
    </location>
</feature>
<dbReference type="Proteomes" id="UP000596742">
    <property type="component" value="Unassembled WGS sequence"/>
</dbReference>
<dbReference type="PANTHER" id="PTHR28658:SF3">
    <property type="entry name" value="TRANSMEMBRANE PROTEIN 180"/>
    <property type="match status" value="1"/>
</dbReference>
<dbReference type="AlphaFoldDB" id="A0A8B6F610"/>
<evidence type="ECO:0008006" key="4">
    <source>
        <dbReference type="Google" id="ProtNLM"/>
    </source>
</evidence>
<dbReference type="OrthoDB" id="62987at2759"/>
<keyword evidence="3" id="KW-1185">Reference proteome</keyword>
<dbReference type="EMBL" id="UYJE01006359">
    <property type="protein sequence ID" value="VDI45270.1"/>
    <property type="molecule type" value="Genomic_DNA"/>
</dbReference>
<keyword evidence="1" id="KW-0472">Membrane</keyword>
<evidence type="ECO:0000256" key="1">
    <source>
        <dbReference type="SAM" id="Phobius"/>
    </source>
</evidence>
<organism evidence="2 3">
    <name type="scientific">Mytilus galloprovincialis</name>
    <name type="common">Mediterranean mussel</name>
    <dbReference type="NCBI Taxonomy" id="29158"/>
    <lineage>
        <taxon>Eukaryota</taxon>
        <taxon>Metazoa</taxon>
        <taxon>Spiralia</taxon>
        <taxon>Lophotrochozoa</taxon>
        <taxon>Mollusca</taxon>
        <taxon>Bivalvia</taxon>
        <taxon>Autobranchia</taxon>
        <taxon>Pteriomorphia</taxon>
        <taxon>Mytilida</taxon>
        <taxon>Mytiloidea</taxon>
        <taxon>Mytilidae</taxon>
        <taxon>Mytilinae</taxon>
        <taxon>Mytilus</taxon>
    </lineage>
</organism>
<evidence type="ECO:0000313" key="2">
    <source>
        <dbReference type="EMBL" id="VDI45270.1"/>
    </source>
</evidence>
<reference evidence="2" key="1">
    <citation type="submission" date="2018-11" db="EMBL/GenBank/DDBJ databases">
        <authorList>
            <person name="Alioto T."/>
            <person name="Alioto T."/>
        </authorList>
    </citation>
    <scope>NUCLEOTIDE SEQUENCE</scope>
</reference>
<feature type="transmembrane region" description="Helical" evidence="1">
    <location>
        <begin position="445"/>
        <end position="465"/>
    </location>
</feature>
<dbReference type="Gene3D" id="1.20.1250.20">
    <property type="entry name" value="MFS general substrate transporter like domains"/>
    <property type="match status" value="1"/>
</dbReference>
<evidence type="ECO:0000313" key="3">
    <source>
        <dbReference type="Proteomes" id="UP000596742"/>
    </source>
</evidence>
<keyword evidence="1" id="KW-1133">Transmembrane helix</keyword>
<dbReference type="PANTHER" id="PTHR28658">
    <property type="entry name" value="TRANSMEMBRANE PROTEIN 180"/>
    <property type="match status" value="1"/>
</dbReference>
<accession>A0A8B6F610</accession>
<feature type="transmembrane region" description="Helical" evidence="1">
    <location>
        <begin position="89"/>
        <end position="108"/>
    </location>
</feature>
<feature type="transmembrane region" description="Helical" evidence="1">
    <location>
        <begin position="114"/>
        <end position="133"/>
    </location>
</feature>
<proteinExistence type="predicted"/>
<feature type="transmembrane region" description="Helical" evidence="1">
    <location>
        <begin position="154"/>
        <end position="174"/>
    </location>
</feature>
<sequence>MGIINLRIPMDLCYGSMSLFLTILHNVFLLYHVDMFVTVYKIDKTSFWIGETVFLIWNSFNDPLFGWLSDSKYLSNSVSTTQDIVMQRLNKLSINGPLFTLTFLMFWFPWGYPWLQFIVCLCLYDTFLTMIDLHHSALLADLAISSEARTKLNAKSSLFSALGSASVFLSYILWDKSNFTSFRIYCVCISVVSLLGFTVMASAMKQSYAKEHPMATRKTECHERHEEAVIPQNRSILVFIKQLMKHKNFKYFSVMNLIQVFHCHFNSNFFPLFLENLLGGYSSGLGAFLIGISFLAPHINNLYFLSLCRRFGVYNVINLLFFVKLLISITMFVAGPKHIWLLCLFVASNRVFTEGTCKLLNLVISDLVDEDFVLHKRKKAVSALMFGTAALVSKPGQTFAPLLGTWLLALQTGHEIFQQGSSVSGLNAEITSPNPLFLDQQRRGIFNMLVYVPIVCASLQLFIWSRFTLKNDRLKWVKSARSGAEHSIV</sequence>
<feature type="transmembrane region" description="Helical" evidence="1">
    <location>
        <begin position="45"/>
        <end position="68"/>
    </location>
</feature>
<dbReference type="SUPFAM" id="SSF103473">
    <property type="entry name" value="MFS general substrate transporter"/>
    <property type="match status" value="1"/>
</dbReference>
<dbReference type="InterPro" id="IPR036259">
    <property type="entry name" value="MFS_trans_sf"/>
</dbReference>
<feature type="transmembrane region" description="Helical" evidence="1">
    <location>
        <begin position="12"/>
        <end position="33"/>
    </location>
</feature>
<feature type="transmembrane region" description="Helical" evidence="1">
    <location>
        <begin position="251"/>
        <end position="274"/>
    </location>
</feature>
<feature type="transmembrane region" description="Helical" evidence="1">
    <location>
        <begin position="180"/>
        <end position="204"/>
    </location>
</feature>
<gene>
    <name evidence="2" type="ORF">MGAL_10B034102</name>
</gene>
<name>A0A8B6F610_MYTGA</name>